<dbReference type="PROSITE" id="PS50887">
    <property type="entry name" value="GGDEF"/>
    <property type="match status" value="1"/>
</dbReference>
<evidence type="ECO:0000313" key="5">
    <source>
        <dbReference type="EMBL" id="SFI40181.1"/>
    </source>
</evidence>
<feature type="transmembrane region" description="Helical" evidence="3">
    <location>
        <begin position="151"/>
        <end position="172"/>
    </location>
</feature>
<dbReference type="Gene3D" id="3.30.70.270">
    <property type="match status" value="1"/>
</dbReference>
<dbReference type="InterPro" id="IPR029787">
    <property type="entry name" value="Nucleotide_cyclase"/>
</dbReference>
<comment type="catalytic activity">
    <reaction evidence="2">
        <text>2 GTP = 3',3'-c-di-GMP + 2 diphosphate</text>
        <dbReference type="Rhea" id="RHEA:24898"/>
        <dbReference type="ChEBI" id="CHEBI:33019"/>
        <dbReference type="ChEBI" id="CHEBI:37565"/>
        <dbReference type="ChEBI" id="CHEBI:58805"/>
        <dbReference type="EC" id="2.7.7.65"/>
    </reaction>
</comment>
<feature type="transmembrane region" description="Helical" evidence="3">
    <location>
        <begin position="15"/>
        <end position="35"/>
    </location>
</feature>
<dbReference type="CDD" id="cd01949">
    <property type="entry name" value="GGDEF"/>
    <property type="match status" value="1"/>
</dbReference>
<dbReference type="SUPFAM" id="SSF55073">
    <property type="entry name" value="Nucleotide cyclase"/>
    <property type="match status" value="1"/>
</dbReference>
<evidence type="ECO:0000313" key="6">
    <source>
        <dbReference type="Proteomes" id="UP000182737"/>
    </source>
</evidence>
<dbReference type="EMBL" id="FORI01000001">
    <property type="protein sequence ID" value="SFI40181.1"/>
    <property type="molecule type" value="Genomic_DNA"/>
</dbReference>
<sequence length="341" mass="40028">MCEKFIEILSKKKTWIFLIMCLMVHILNSVIFFFVGLIPLSMLNILSTIFYSVVIVSYKEDKDFYIIFTYFEISTFSLISELFSGGSFFYIFYVIGMISSVYYLLPPKKRMKQIFQGVGIVYAIAIYFVHIKEICFFPEFLPAVNLCKHEIGLLNLCITLFTLFYISNLYFFEMNAANEKLSYCSDHDLMTGLFNRRFFEHIMERNKTENENKYTIAIFDIDDFKKVNDTYGHQAGDEVLKIVSKTIEECSNDEFVTVRWGGEEFVLYMPRTDEITAYEHLEYLRKRIANTEIEFDDKKIKVTVTVGMCTGTNLTDYELVIRTADDRLYYGKRNGKNCVIK</sequence>
<dbReference type="InterPro" id="IPR000160">
    <property type="entry name" value="GGDEF_dom"/>
</dbReference>
<feature type="transmembrane region" description="Helical" evidence="3">
    <location>
        <begin position="41"/>
        <end position="58"/>
    </location>
</feature>
<dbReference type="PANTHER" id="PTHR45138">
    <property type="entry name" value="REGULATORY COMPONENTS OF SENSORY TRANSDUCTION SYSTEM"/>
    <property type="match status" value="1"/>
</dbReference>
<evidence type="ECO:0000256" key="2">
    <source>
        <dbReference type="ARBA" id="ARBA00034247"/>
    </source>
</evidence>
<evidence type="ECO:0000259" key="4">
    <source>
        <dbReference type="PROSITE" id="PS50887"/>
    </source>
</evidence>
<organism evidence="5 6">
    <name type="scientific">Treponema bryantii</name>
    <dbReference type="NCBI Taxonomy" id="163"/>
    <lineage>
        <taxon>Bacteria</taxon>
        <taxon>Pseudomonadati</taxon>
        <taxon>Spirochaetota</taxon>
        <taxon>Spirochaetia</taxon>
        <taxon>Spirochaetales</taxon>
        <taxon>Treponemataceae</taxon>
        <taxon>Treponema</taxon>
    </lineage>
</organism>
<reference evidence="6" key="1">
    <citation type="submission" date="2016-10" db="EMBL/GenBank/DDBJ databases">
        <authorList>
            <person name="Varghese N."/>
            <person name="Submissions S."/>
        </authorList>
    </citation>
    <scope>NUCLEOTIDE SEQUENCE [LARGE SCALE GENOMIC DNA]</scope>
    <source>
        <strain evidence="6">XBD1002</strain>
    </source>
</reference>
<accession>A0A1I3HWX8</accession>
<feature type="transmembrane region" description="Helical" evidence="3">
    <location>
        <begin position="88"/>
        <end position="105"/>
    </location>
</feature>
<dbReference type="Pfam" id="PF00990">
    <property type="entry name" value="GGDEF"/>
    <property type="match status" value="1"/>
</dbReference>
<keyword evidence="3" id="KW-0812">Transmembrane</keyword>
<keyword evidence="6" id="KW-1185">Reference proteome</keyword>
<protein>
    <recommendedName>
        <fullName evidence="1">diguanylate cyclase</fullName>
        <ecNumber evidence="1">2.7.7.65</ecNumber>
    </recommendedName>
</protein>
<dbReference type="Proteomes" id="UP000182737">
    <property type="component" value="Unassembled WGS sequence"/>
</dbReference>
<dbReference type="NCBIfam" id="TIGR00254">
    <property type="entry name" value="GGDEF"/>
    <property type="match status" value="1"/>
</dbReference>
<dbReference type="SMART" id="SM00267">
    <property type="entry name" value="GGDEF"/>
    <property type="match status" value="1"/>
</dbReference>
<feature type="domain" description="GGDEF" evidence="4">
    <location>
        <begin position="212"/>
        <end position="341"/>
    </location>
</feature>
<dbReference type="FunFam" id="3.30.70.270:FF:000001">
    <property type="entry name" value="Diguanylate cyclase domain protein"/>
    <property type="match status" value="1"/>
</dbReference>
<dbReference type="PANTHER" id="PTHR45138:SF9">
    <property type="entry name" value="DIGUANYLATE CYCLASE DGCM-RELATED"/>
    <property type="match status" value="1"/>
</dbReference>
<gene>
    <name evidence="5" type="ORF">SAMN04487775_101138</name>
</gene>
<dbReference type="EC" id="2.7.7.65" evidence="1"/>
<dbReference type="GO" id="GO:0052621">
    <property type="term" value="F:diguanylate cyclase activity"/>
    <property type="evidence" value="ECO:0007669"/>
    <property type="project" value="UniProtKB-EC"/>
</dbReference>
<proteinExistence type="predicted"/>
<evidence type="ECO:0000256" key="3">
    <source>
        <dbReference type="SAM" id="Phobius"/>
    </source>
</evidence>
<dbReference type="OrthoDB" id="9779586at2"/>
<dbReference type="InterPro" id="IPR043128">
    <property type="entry name" value="Rev_trsase/Diguanyl_cyclase"/>
</dbReference>
<keyword evidence="3" id="KW-1133">Transmembrane helix</keyword>
<evidence type="ECO:0000256" key="1">
    <source>
        <dbReference type="ARBA" id="ARBA00012528"/>
    </source>
</evidence>
<dbReference type="InterPro" id="IPR050469">
    <property type="entry name" value="Diguanylate_Cyclase"/>
</dbReference>
<dbReference type="AlphaFoldDB" id="A0A1I3HWX8"/>
<feature type="transmembrane region" description="Helical" evidence="3">
    <location>
        <begin position="114"/>
        <end position="131"/>
    </location>
</feature>
<name>A0A1I3HWX8_9SPIR</name>
<feature type="transmembrane region" description="Helical" evidence="3">
    <location>
        <begin position="65"/>
        <end position="82"/>
    </location>
</feature>
<keyword evidence="3" id="KW-0472">Membrane</keyword>